<feature type="coiled-coil region" evidence="1">
    <location>
        <begin position="128"/>
        <end position="184"/>
    </location>
</feature>
<protein>
    <recommendedName>
        <fullName evidence="2">Tape measure protein N-terminal domain-containing protein</fullName>
    </recommendedName>
</protein>
<evidence type="ECO:0000313" key="4">
    <source>
        <dbReference type="Proteomes" id="UP000406735"/>
    </source>
</evidence>
<dbReference type="InterPro" id="IPR013491">
    <property type="entry name" value="Tape_meas_N"/>
</dbReference>
<sequence length="2060" mass="230158">MAGGNMGDLSFSLTLKSRIEEETKKIIRELNKVDSTGKQAQNALEAISEATKGIGDKGGRSFEKLNNFVKELRRNIGVFSSEDFFSSKKLQQLESVQDGLYKIGRILGEVSKEGAGFNIFPNSVATEANKAERELYKLSSIIDEINKRHGEGIQMFGVDSTNNIRQSLSELSKYRTELEQIRNNRGIHPITGLTATDVVKSSGYLNAIDKANTYAKVIKDAAREAKEAERQRQNDLKNTERRYDSLGNKVRQLRSEYSRGISVGADVSKAEAEINRLLSLMRALINIKGRLNSENWKDSLGMLGNIGSGHDTTLASRVLQDQKAVNQEVQKGIELEQKRQQEIAQTAAKVQSDLVRGFERANSHAGKLNSTVQDLKSLFLQGGLVFGAQQFAMSIITTGGEMEKQHIALQSILGDMQNANTMFNQIKELALNSPFTFSELNRDVKQLAAYGVEYDQLYDTTKRLADMSSGLGVSFDRIALAFGQVQARGWLDGKELRQIAYAGIPLLEKLSEFYSKQEGRNVSTSEIKTRISSRDVSFDDVKSIFWQMTDAGGQFYNMQQVLSETLLGRYNKLKDAWEIMLADFANGKNVIGGTFKGILDVVTNLVQQIHVLGPAMVAAFAGPALMRGVKILEGGIGKRILNSKGNIAKEAELKLLRGEKITPVEKQILQYKNQIRIQDIQALAKANAITKAELRRLYVTGQITKEMYKQGMALTKQEGQVNRISLGGFLKGLASPSKWGAAGGLLLGGLKSGFSSIIGFLGGLPGIAISAGSAIFAYYWQKHQQLKQDMETTADELKDRYTQIGEFLRDNDADKAIKDGDEKEIENLIDAYKEKLKEIAPEKENAFTMSLLEKKSNEDRLKYLKEQLILLKQVEESTQKSLSDEGTYKGFDEKLSSAKEIAEAFSSASAKANMINATQSDFASFNSWEEKYKDEVKAMRDYLIDELGDISNSPKLQGKANQILSSFFAKQGWNQDVSDQFRADVLNAMGVETGFYENKFKDALDNAVNTSFPWIGDKIRNNQELTDAEKVQVSNMMKDAAAQVQKDYPFASDALKRMLAADRFEAVIHLVFRNDDSDLTQQLEKNLKGSGYDYHEKNKYVKSWGKDAGDDYDKAKSNAESDITAAKKELNTRKKMLALGNLSLDEFTQKQKEYELKMQAYHDNWGEWFTGDDKKKNKKTGGRRSTGAQTDKALEDLRKRIDLYKKMYAEIKKFKELYGEGALGQLANDGEFEVIFNDKKRFPISDYTNYETSIKELLKTLPASTRERLDYAANEKAGIQTENRKLLEDQRRDELNVLNKQLDTISEQYETYKKIYELTGNKKGSENIAFGGTVQFDTYKRFLEEQLDIAVKHDNIQSGLNLTTDEVKGMSLENVKDKYGEETRVYDIRKKLEDENNKIKKETIDLMASLIEKNATIAQQIEDENRKYERQLELIKGIEDPKMRDRAKAGATKTHNENVAKLQFEQFKQESDWVAIFDDLDRVSSATIDSMIEKIDQFSMTTGLSVESIKQLRDALDKLRNEQISRNPFGFIFGGVNRGKAIGKFINERLGGMDDTAKIFVSKEEASRLGIAGGVRTKASLKNDQQSAYADSSKAISELATKIQALSTVLDPVINLFKAMGEEDSILGQIVGGASGAFSSAASTAGAFDTLGKMKGLGFLKGAGPYAAAASAALSIGGSLIKAFGADYSSYNKAKAEYDNLTSIWDSLISKKTEYMNIHWGTEATEASKEAQEMLKAEIEQTKVIAQKRLNAGASAGSHSIKYRMWKGSYKYNGQNWRDVAGEISSKYGVQFNGMEDMLNMNADTLSKIKKDYTGLWANMDSDFRDYLEKLIQYGEKADDIIEALTEKLTGNKFSDLVSSWGDAMSTMANGYEDLVDGFEGKLKDAILNSMIENTYGDKIKALLKKTQGYAENDDKIKDSNGNVISEYTGAEYADVKNSTDELSKQIEATRDYLKKTYGWSDNSSSSSRNSIKSITEETEDLIASYLNAIRLDCSVMRAEQAKYYPEMSEIAKSQLSQLNTIARNTLRNADAAERIESIFVEYNDNFNRVLNGTKSLKMK</sequence>
<dbReference type="Proteomes" id="UP000406735">
    <property type="component" value="Unassembled WGS sequence"/>
</dbReference>
<feature type="domain" description="Tape measure protein N-terminal" evidence="2">
    <location>
        <begin position="394"/>
        <end position="585"/>
    </location>
</feature>
<evidence type="ECO:0000313" key="3">
    <source>
        <dbReference type="EMBL" id="MQN09901.1"/>
    </source>
</evidence>
<dbReference type="RefSeq" id="WP_153079871.1">
    <property type="nucleotide sequence ID" value="NZ_VZAU01000126.1"/>
</dbReference>
<comment type="caution">
    <text evidence="3">The sequence shown here is derived from an EMBL/GenBank/DDBJ whole genome shotgun (WGS) entry which is preliminary data.</text>
</comment>
<feature type="coiled-coil region" evidence="1">
    <location>
        <begin position="211"/>
        <end position="256"/>
    </location>
</feature>
<name>A0A6A7W1V2_9BACT</name>
<dbReference type="Pfam" id="PF20155">
    <property type="entry name" value="TMP_3"/>
    <property type="match status" value="1"/>
</dbReference>
<dbReference type="EMBL" id="VZCY01000068">
    <property type="protein sequence ID" value="MQN09901.1"/>
    <property type="molecule type" value="Genomic_DNA"/>
</dbReference>
<evidence type="ECO:0000259" key="2">
    <source>
        <dbReference type="Pfam" id="PF20155"/>
    </source>
</evidence>
<reference evidence="3 4" key="1">
    <citation type="submission" date="2019-09" db="EMBL/GenBank/DDBJ databases">
        <title>Distinct polysaccharide growth profiles of human intestinal Prevotella copri isolates.</title>
        <authorList>
            <person name="Fehlner-Peach H."/>
            <person name="Magnabosco C."/>
            <person name="Raghavan V."/>
            <person name="Scher J.U."/>
            <person name="Tett A."/>
            <person name="Cox L.M."/>
            <person name="Gottsegen C."/>
            <person name="Watters A."/>
            <person name="Wiltshire- Gordon J.D."/>
            <person name="Segata N."/>
            <person name="Bonneau R."/>
            <person name="Littman D.R."/>
        </authorList>
    </citation>
    <scope>NUCLEOTIDE SEQUENCE [LARGE SCALE GENOMIC DNA]</scope>
    <source>
        <strain evidence="4">iK21513</strain>
    </source>
</reference>
<organism evidence="3 4">
    <name type="scientific">Segatella copri</name>
    <dbReference type="NCBI Taxonomy" id="165179"/>
    <lineage>
        <taxon>Bacteria</taxon>
        <taxon>Pseudomonadati</taxon>
        <taxon>Bacteroidota</taxon>
        <taxon>Bacteroidia</taxon>
        <taxon>Bacteroidales</taxon>
        <taxon>Prevotellaceae</taxon>
        <taxon>Segatella</taxon>
    </lineage>
</organism>
<gene>
    <name evidence="3" type="ORF">F7D97_08210</name>
</gene>
<proteinExistence type="predicted"/>
<keyword evidence="1" id="KW-0175">Coiled coil</keyword>
<evidence type="ECO:0000256" key="1">
    <source>
        <dbReference type="SAM" id="Coils"/>
    </source>
</evidence>
<feature type="coiled-coil region" evidence="1">
    <location>
        <begin position="1389"/>
        <end position="1438"/>
    </location>
</feature>
<accession>A0A6A7W1V2</accession>